<dbReference type="InterPro" id="IPR032071">
    <property type="entry name" value="DUF4806"/>
</dbReference>
<dbReference type="PANTHER" id="PTHR21646">
    <property type="entry name" value="UBIQUITIN CARBOXYL-TERMINAL HYDROLASE"/>
    <property type="match status" value="1"/>
</dbReference>
<evidence type="ECO:0000313" key="6">
    <source>
        <dbReference type="Proteomes" id="UP001153737"/>
    </source>
</evidence>
<dbReference type="InterPro" id="IPR001394">
    <property type="entry name" value="Peptidase_C19_UCH"/>
</dbReference>
<evidence type="ECO:0000256" key="3">
    <source>
        <dbReference type="SAM" id="MobiDB-lite"/>
    </source>
</evidence>
<keyword evidence="6" id="KW-1185">Reference proteome</keyword>
<dbReference type="Gene3D" id="3.90.70.10">
    <property type="entry name" value="Cysteine proteinases"/>
    <property type="match status" value="1"/>
</dbReference>
<dbReference type="InterPro" id="IPR028889">
    <property type="entry name" value="USP"/>
</dbReference>
<evidence type="ECO:0000256" key="2">
    <source>
        <dbReference type="ARBA" id="ARBA00012759"/>
    </source>
</evidence>
<protein>
    <recommendedName>
        <fullName evidence="2">ubiquitinyl hydrolase 1</fullName>
        <ecNumber evidence="2">3.4.19.12</ecNumber>
    </recommendedName>
</protein>
<dbReference type="GO" id="GO:0016579">
    <property type="term" value="P:protein deubiquitination"/>
    <property type="evidence" value="ECO:0007669"/>
    <property type="project" value="InterPro"/>
</dbReference>
<dbReference type="SUPFAM" id="SSF54001">
    <property type="entry name" value="Cysteine proteinases"/>
    <property type="match status" value="1"/>
</dbReference>
<feature type="region of interest" description="Disordered" evidence="3">
    <location>
        <begin position="272"/>
        <end position="295"/>
    </location>
</feature>
<dbReference type="EC" id="3.4.19.12" evidence="2"/>
<evidence type="ECO:0000256" key="1">
    <source>
        <dbReference type="ARBA" id="ARBA00000707"/>
    </source>
</evidence>
<comment type="catalytic activity">
    <reaction evidence="1">
        <text>Thiol-dependent hydrolysis of ester, thioester, amide, peptide and isopeptide bonds formed by the C-terminal Gly of ubiquitin (a 76-residue protein attached to proteins as an intracellular targeting signal).</text>
        <dbReference type="EC" id="3.4.19.12"/>
    </reaction>
</comment>
<sequence length="509" mass="57531">MKELWSEDSTDQGVNMNSLKCTIQKFAPCFIGNAQQDAQEFMRSLLLSLHEDINKVIEKSDSEFTDIVEIVDVNEKALESWSRFLKVENSEIVNNFNLSLPIPQRTRQLSLFQCLDSFTREESLDGEDKPTCSKCKERRKCTKSLSIQRFPEILVFHLKRFSLDLFVEKLNVTVDFPLEKLDMSYYAADGSVPFHYDLYAISNHSGTINSEMFALAALAGIRTDTLLRPPRRYASDEYSAKRQETSGCQTSLGKIEGLAYEKFVRPPSVSSDLTDDGWTKEANSSDSGWDDTSCHIQASGSEERAGNVHDPDVSLVENMNPADVTLVETLPVVVQSNQISDIMKMIVDLKSICQITLNKVNAIVEQSLDRQRNVSVSDEMIKSFLPLITMDSLLNFEDLLKTNDIAATQFMNKLFLVGGSDYKNSIRRCLQQIFDDDLAQNCSWTGQKQNFKISDMKIIDIFKHSSDKVSSDVDLDVDHDSDNNLWWNKEVPAQNTCDATSSTNERVLG</sequence>
<evidence type="ECO:0000313" key="5">
    <source>
        <dbReference type="EMBL" id="CAG9820017.1"/>
    </source>
</evidence>
<evidence type="ECO:0000259" key="4">
    <source>
        <dbReference type="PROSITE" id="PS50235"/>
    </source>
</evidence>
<dbReference type="GO" id="GO:0004843">
    <property type="term" value="F:cysteine-type deubiquitinase activity"/>
    <property type="evidence" value="ECO:0007669"/>
    <property type="project" value="UniProtKB-EC"/>
</dbReference>
<dbReference type="Pfam" id="PF00443">
    <property type="entry name" value="UCH"/>
    <property type="match status" value="1"/>
</dbReference>
<reference evidence="5" key="1">
    <citation type="submission" date="2022-01" db="EMBL/GenBank/DDBJ databases">
        <authorList>
            <person name="King R."/>
        </authorList>
    </citation>
    <scope>NUCLEOTIDE SEQUENCE</scope>
</reference>
<dbReference type="Pfam" id="PF16064">
    <property type="entry name" value="DUF4806"/>
    <property type="match status" value="1"/>
</dbReference>
<gene>
    <name evidence="5" type="ORF">PHAECO_LOCUS7036</name>
</gene>
<name>A0A9N9X0Q1_PHACE</name>
<dbReference type="OrthoDB" id="292964at2759"/>
<dbReference type="PANTHER" id="PTHR21646:SF23">
    <property type="entry name" value="UBIQUITIN CARBOXYL-TERMINAL HYDROLASE USP2"/>
    <property type="match status" value="1"/>
</dbReference>
<feature type="domain" description="USP" evidence="4">
    <location>
        <begin position="1"/>
        <end position="263"/>
    </location>
</feature>
<proteinExistence type="predicted"/>
<accession>A0A9N9X0Q1</accession>
<dbReference type="AlphaFoldDB" id="A0A9N9X0Q1"/>
<dbReference type="PROSITE" id="PS50235">
    <property type="entry name" value="USP_3"/>
    <property type="match status" value="1"/>
</dbReference>
<dbReference type="InterPro" id="IPR038765">
    <property type="entry name" value="Papain-like_cys_pep_sf"/>
</dbReference>
<dbReference type="Proteomes" id="UP001153737">
    <property type="component" value="Chromosome 3"/>
</dbReference>
<organism evidence="5 6">
    <name type="scientific">Phaedon cochleariae</name>
    <name type="common">Mustard beetle</name>
    <dbReference type="NCBI Taxonomy" id="80249"/>
    <lineage>
        <taxon>Eukaryota</taxon>
        <taxon>Metazoa</taxon>
        <taxon>Ecdysozoa</taxon>
        <taxon>Arthropoda</taxon>
        <taxon>Hexapoda</taxon>
        <taxon>Insecta</taxon>
        <taxon>Pterygota</taxon>
        <taxon>Neoptera</taxon>
        <taxon>Endopterygota</taxon>
        <taxon>Coleoptera</taxon>
        <taxon>Polyphaga</taxon>
        <taxon>Cucujiformia</taxon>
        <taxon>Chrysomeloidea</taxon>
        <taxon>Chrysomelidae</taxon>
        <taxon>Chrysomelinae</taxon>
        <taxon>Chrysomelini</taxon>
        <taxon>Phaedon</taxon>
    </lineage>
</organism>
<reference evidence="5" key="2">
    <citation type="submission" date="2022-10" db="EMBL/GenBank/DDBJ databases">
        <authorList>
            <consortium name="ENA_rothamsted_submissions"/>
            <consortium name="culmorum"/>
            <person name="King R."/>
        </authorList>
    </citation>
    <scope>NUCLEOTIDE SEQUENCE</scope>
</reference>
<dbReference type="EMBL" id="OU896709">
    <property type="protein sequence ID" value="CAG9820017.1"/>
    <property type="molecule type" value="Genomic_DNA"/>
</dbReference>
<dbReference type="InterPro" id="IPR050185">
    <property type="entry name" value="Ub_carboxyl-term_hydrolase"/>
</dbReference>